<gene>
    <name evidence="1" type="ORF">ENR64_04220</name>
</gene>
<sequence>MVSALQVSRRYRGFVLTHQGMEKLQERIQQLEMRTRIRQSPGMIAQRVQLTQPDGIHPMTVRKLLRRQKGVDKRSILCVFEALQIQLEEGDYAHARFCFDLGMADAAYF</sequence>
<dbReference type="AlphaFoldDB" id="A0A7C3KD17"/>
<comment type="caution">
    <text evidence="1">The sequence shown here is derived from an EMBL/GenBank/DDBJ whole genome shotgun (WGS) entry which is preliminary data.</text>
</comment>
<reference evidence="1" key="1">
    <citation type="journal article" date="2020" name="mSystems">
        <title>Genome- and Community-Level Interaction Insights into Carbon Utilization and Element Cycling Functions of Hydrothermarchaeota in Hydrothermal Sediment.</title>
        <authorList>
            <person name="Zhou Z."/>
            <person name="Liu Y."/>
            <person name="Xu W."/>
            <person name="Pan J."/>
            <person name="Luo Z.H."/>
            <person name="Li M."/>
        </authorList>
    </citation>
    <scope>NUCLEOTIDE SEQUENCE [LARGE SCALE GENOMIC DNA]</scope>
    <source>
        <strain evidence="1">SpSt-418</strain>
    </source>
</reference>
<protein>
    <submittedName>
        <fullName evidence="1">Uncharacterized protein</fullName>
    </submittedName>
</protein>
<name>A0A7C3KD17_9CYAN</name>
<accession>A0A7C3KD17</accession>
<evidence type="ECO:0000313" key="1">
    <source>
        <dbReference type="EMBL" id="HFM96967.1"/>
    </source>
</evidence>
<proteinExistence type="predicted"/>
<organism evidence="1">
    <name type="scientific">Oscillatoriales cyanobacterium SpSt-418</name>
    <dbReference type="NCBI Taxonomy" id="2282169"/>
    <lineage>
        <taxon>Bacteria</taxon>
        <taxon>Bacillati</taxon>
        <taxon>Cyanobacteriota</taxon>
        <taxon>Cyanophyceae</taxon>
        <taxon>Oscillatoriophycideae</taxon>
        <taxon>Oscillatoriales</taxon>
    </lineage>
</organism>
<dbReference type="EMBL" id="DSRU01000049">
    <property type="protein sequence ID" value="HFM96967.1"/>
    <property type="molecule type" value="Genomic_DNA"/>
</dbReference>